<dbReference type="PANTHER" id="PTHR42788">
    <property type="entry name" value="TAURINE IMPORT ATP-BINDING PROTEIN-RELATED"/>
    <property type="match status" value="1"/>
</dbReference>
<dbReference type="GO" id="GO:0016887">
    <property type="term" value="F:ATP hydrolysis activity"/>
    <property type="evidence" value="ECO:0007669"/>
    <property type="project" value="InterPro"/>
</dbReference>
<name>A0AAQ1GEX0_9BURK</name>
<dbReference type="SUPFAM" id="SSF52540">
    <property type="entry name" value="P-loop containing nucleoside triphosphate hydrolases"/>
    <property type="match status" value="1"/>
</dbReference>
<evidence type="ECO:0000313" key="8">
    <source>
        <dbReference type="EMBL" id="SEJ59867.1"/>
    </source>
</evidence>
<evidence type="ECO:0000256" key="5">
    <source>
        <dbReference type="ARBA" id="ARBA00022741"/>
    </source>
</evidence>
<dbReference type="PROSITE" id="PS50893">
    <property type="entry name" value="ABC_TRANSPORTER_2"/>
    <property type="match status" value="1"/>
</dbReference>
<dbReference type="SMART" id="SM00382">
    <property type="entry name" value="AAA"/>
    <property type="match status" value="1"/>
</dbReference>
<dbReference type="GO" id="GO:0005524">
    <property type="term" value="F:ATP binding"/>
    <property type="evidence" value="ECO:0007669"/>
    <property type="project" value="UniProtKB-KW"/>
</dbReference>
<proteinExistence type="inferred from homology"/>
<dbReference type="InterPro" id="IPR027417">
    <property type="entry name" value="P-loop_NTPase"/>
</dbReference>
<evidence type="ECO:0000313" key="9">
    <source>
        <dbReference type="Proteomes" id="UP000183529"/>
    </source>
</evidence>
<sequence length="255" mass="27387">MNAPALLDLDIRSKRYGARPILDALRLTLAPGEVVALLGPSGCGKSTLLRIAAGLDRDYTGAVSLNGEALRAPSPLAGVIFQEPRLLPWLRVADNVCFPDRARGAAAARAAALLEEVGLHADDGARWPKHLSGGMAQRVAIARGLYTQPRLLLLDEPFSAVDAMTRMRLQDLLLTLVQAHDMAALVVTHDLDEALYLADRVVLLEPAKGAATRATSHVYAVTQPRAQRREQGADHALRARLLERLEASVKAPLAA</sequence>
<dbReference type="InterPro" id="IPR003593">
    <property type="entry name" value="AAA+_ATPase"/>
</dbReference>
<dbReference type="InterPro" id="IPR017871">
    <property type="entry name" value="ABC_transporter-like_CS"/>
</dbReference>
<dbReference type="RefSeq" id="WP_074983211.1">
    <property type="nucleotide sequence ID" value="NZ_CADFGN010000006.1"/>
</dbReference>
<keyword evidence="4" id="KW-0997">Cell inner membrane</keyword>
<keyword evidence="2" id="KW-0813">Transport</keyword>
<evidence type="ECO:0000256" key="3">
    <source>
        <dbReference type="ARBA" id="ARBA00022475"/>
    </source>
</evidence>
<dbReference type="Proteomes" id="UP000183529">
    <property type="component" value="Unassembled WGS sequence"/>
</dbReference>
<dbReference type="InterPro" id="IPR050166">
    <property type="entry name" value="ABC_transporter_ATP-bind"/>
</dbReference>
<dbReference type="InterPro" id="IPR003439">
    <property type="entry name" value="ABC_transporter-like_ATP-bd"/>
</dbReference>
<evidence type="ECO:0000259" key="7">
    <source>
        <dbReference type="PROSITE" id="PS50893"/>
    </source>
</evidence>
<dbReference type="PROSITE" id="PS00211">
    <property type="entry name" value="ABC_TRANSPORTER_1"/>
    <property type="match status" value="1"/>
</dbReference>
<comment type="caution">
    <text evidence="8">The sequence shown here is derived from an EMBL/GenBank/DDBJ whole genome shotgun (WGS) entry which is preliminary data.</text>
</comment>
<keyword evidence="5" id="KW-0547">Nucleotide-binding</keyword>
<keyword evidence="6 8" id="KW-0067">ATP-binding</keyword>
<dbReference type="AlphaFoldDB" id="A0AAQ1GEX0"/>
<protein>
    <submittedName>
        <fullName evidence="8">Sulfonate transport system ATP-binding protein</fullName>
    </submittedName>
</protein>
<dbReference type="EMBL" id="FNZM01000006">
    <property type="protein sequence ID" value="SEJ59867.1"/>
    <property type="molecule type" value="Genomic_DNA"/>
</dbReference>
<accession>A0AAQ1GEX0</accession>
<gene>
    <name evidence="8" type="ORF">SAMN05216550_106165</name>
</gene>
<evidence type="ECO:0000256" key="4">
    <source>
        <dbReference type="ARBA" id="ARBA00022519"/>
    </source>
</evidence>
<dbReference type="Gene3D" id="3.40.50.300">
    <property type="entry name" value="P-loop containing nucleotide triphosphate hydrolases"/>
    <property type="match status" value="1"/>
</dbReference>
<feature type="domain" description="ABC transporter" evidence="7">
    <location>
        <begin position="6"/>
        <end position="231"/>
    </location>
</feature>
<evidence type="ECO:0000256" key="1">
    <source>
        <dbReference type="ARBA" id="ARBA00005417"/>
    </source>
</evidence>
<dbReference type="Pfam" id="PF00005">
    <property type="entry name" value="ABC_tran"/>
    <property type="match status" value="1"/>
</dbReference>
<dbReference type="PANTHER" id="PTHR42788:SF19">
    <property type="entry name" value="ALIPHATIC SULFONATES IMPORT ATP-BINDING PROTEIN SSUB 2"/>
    <property type="match status" value="1"/>
</dbReference>
<keyword evidence="3" id="KW-1003">Cell membrane</keyword>
<reference evidence="8 9" key="1">
    <citation type="submission" date="2016-10" db="EMBL/GenBank/DDBJ databases">
        <authorList>
            <person name="Varghese N."/>
            <person name="Submissions S."/>
        </authorList>
    </citation>
    <scope>NUCLEOTIDE SEQUENCE [LARGE SCALE GENOMIC DNA]</scope>
    <source>
        <strain evidence="8 9">LMG 22274</strain>
    </source>
</reference>
<comment type="similarity">
    <text evidence="1">Belongs to the ABC transporter superfamily.</text>
</comment>
<evidence type="ECO:0000256" key="6">
    <source>
        <dbReference type="ARBA" id="ARBA00022840"/>
    </source>
</evidence>
<keyword evidence="4" id="KW-0472">Membrane</keyword>
<organism evidence="8 9">
    <name type="scientific">Paraburkholderia tropica</name>
    <dbReference type="NCBI Taxonomy" id="92647"/>
    <lineage>
        <taxon>Bacteria</taxon>
        <taxon>Pseudomonadati</taxon>
        <taxon>Pseudomonadota</taxon>
        <taxon>Betaproteobacteria</taxon>
        <taxon>Burkholderiales</taxon>
        <taxon>Burkholderiaceae</taxon>
        <taxon>Paraburkholderia</taxon>
    </lineage>
</organism>
<evidence type="ECO:0000256" key="2">
    <source>
        <dbReference type="ARBA" id="ARBA00022448"/>
    </source>
</evidence>